<reference evidence="1 2" key="1">
    <citation type="submission" date="2022-05" db="EMBL/GenBank/DDBJ databases">
        <authorList>
            <consortium name="Genoscope - CEA"/>
            <person name="William W."/>
        </authorList>
    </citation>
    <scope>NUCLEOTIDE SEQUENCE [LARGE SCALE GENOMIC DNA]</scope>
</reference>
<dbReference type="EMBL" id="CALNXI010001468">
    <property type="protein sequence ID" value="CAH3169944.1"/>
    <property type="molecule type" value="Genomic_DNA"/>
</dbReference>
<keyword evidence="2" id="KW-1185">Reference proteome</keyword>
<organism evidence="1 2">
    <name type="scientific">Porites evermanni</name>
    <dbReference type="NCBI Taxonomy" id="104178"/>
    <lineage>
        <taxon>Eukaryota</taxon>
        <taxon>Metazoa</taxon>
        <taxon>Cnidaria</taxon>
        <taxon>Anthozoa</taxon>
        <taxon>Hexacorallia</taxon>
        <taxon>Scleractinia</taxon>
        <taxon>Fungiina</taxon>
        <taxon>Poritidae</taxon>
        <taxon>Porites</taxon>
    </lineage>
</organism>
<gene>
    <name evidence="1" type="ORF">PEVE_00007052</name>
</gene>
<evidence type="ECO:0000313" key="1">
    <source>
        <dbReference type="EMBL" id="CAH3169944.1"/>
    </source>
</evidence>
<protein>
    <submittedName>
        <fullName evidence="1">Uncharacterized protein</fullName>
    </submittedName>
</protein>
<accession>A0ABN8QSN4</accession>
<comment type="caution">
    <text evidence="1">The sequence shown here is derived from an EMBL/GenBank/DDBJ whole genome shotgun (WGS) entry which is preliminary data.</text>
</comment>
<sequence length="394" mass="45236">MGCNQSKVRFSQVFKRKRATKRTTWYVDLGTLECSPPLMQHTSQKPAPASNIHYEDFSILSFMTRKDHYEWVEMYAKKQLFECVESCLNYKGFHEYGFHLLSLTPRPLLEIRTYDNRSIHSLPGGNSTALEYFLRLMVNCHRSSPRLESKTVLDSGFHAMDAGFQILDFGVFVSGIWIPDSNCWRDSVSCITDPKAQDSRFHKQKCSLHEAQLGKNAERRFHTDFSLEYSVPIAPLPLPPLYNTGPPRLEVRRRYRASERKSGCSPVLFLFIHRTIPEAIEAKVGNDPFVLVIDDLDNESGYSKMCVSLIEKTCQTLQMRFEGRLKRVCINRPYGLLAYDLAIRKRFNLPFASCEIENKLIVADRFSVGKLARATGFPGRLIPEDELKTRVASL</sequence>
<name>A0ABN8QSN4_9CNID</name>
<dbReference type="Proteomes" id="UP001159427">
    <property type="component" value="Unassembled WGS sequence"/>
</dbReference>
<proteinExistence type="predicted"/>
<evidence type="ECO:0000313" key="2">
    <source>
        <dbReference type="Proteomes" id="UP001159427"/>
    </source>
</evidence>